<keyword evidence="2" id="KW-0805">Transcription regulation</keyword>
<dbReference type="InterPro" id="IPR003340">
    <property type="entry name" value="B3_DNA-bd"/>
</dbReference>
<evidence type="ECO:0000256" key="3">
    <source>
        <dbReference type="ARBA" id="ARBA00023125"/>
    </source>
</evidence>
<organism evidence="7 8">
    <name type="scientific">Spinacia oleracea</name>
    <name type="common">Spinach</name>
    <dbReference type="NCBI Taxonomy" id="3562"/>
    <lineage>
        <taxon>Eukaryota</taxon>
        <taxon>Viridiplantae</taxon>
        <taxon>Streptophyta</taxon>
        <taxon>Embryophyta</taxon>
        <taxon>Tracheophyta</taxon>
        <taxon>Spermatophyta</taxon>
        <taxon>Magnoliopsida</taxon>
        <taxon>eudicotyledons</taxon>
        <taxon>Gunneridae</taxon>
        <taxon>Pentapetalae</taxon>
        <taxon>Caryophyllales</taxon>
        <taxon>Chenopodiaceae</taxon>
        <taxon>Chenopodioideae</taxon>
        <taxon>Anserineae</taxon>
        <taxon>Spinacia</taxon>
    </lineage>
</organism>
<keyword evidence="5" id="KW-0539">Nucleus</keyword>
<dbReference type="Proteomes" id="UP000813463">
    <property type="component" value="Chromosome 4"/>
</dbReference>
<feature type="domain" description="TF-B3" evidence="6">
    <location>
        <begin position="22"/>
        <end position="115"/>
    </location>
</feature>
<dbReference type="CDD" id="cd10017">
    <property type="entry name" value="B3_DNA"/>
    <property type="match status" value="1"/>
</dbReference>
<proteinExistence type="predicted"/>
<dbReference type="PANTHER" id="PTHR31920">
    <property type="entry name" value="B3 DOMAIN-CONTAINING"/>
    <property type="match status" value="1"/>
</dbReference>
<evidence type="ECO:0000313" key="7">
    <source>
        <dbReference type="Proteomes" id="UP000813463"/>
    </source>
</evidence>
<evidence type="ECO:0000259" key="6">
    <source>
        <dbReference type="PROSITE" id="PS50863"/>
    </source>
</evidence>
<dbReference type="PROSITE" id="PS50863">
    <property type="entry name" value="B3"/>
    <property type="match status" value="2"/>
</dbReference>
<dbReference type="InterPro" id="IPR050655">
    <property type="entry name" value="Plant_B3_domain"/>
</dbReference>
<sequence length="307" mass="35880">MARPVKRRRGRPFKYSASQLPPEFFKVYLPEHNSKQLVIPPDFIKNFMGKIPMEVILKNLKGEVWNVELEKAECKLLIKKGWEDFVIGNSLARGEFLIFTYKGNSMFTVKIFSINGCVKDDEPVVTNEQPHVKVKQEPNSDQIYSHETGACEKTHLERSSTNNERLSQDLHEAVTKDVPERTVESNKIRFTRVHKGKMYELHIPSSIFRKYKIERPEIKRPEMVLLKYRRGISQTVKILGGRDRVLITSGWKEFKLKNKLVKGDEYEFEISVGEGRKIKEIELLKILPRKTVTTRKRKKITLRPRNS</sequence>
<comment type="subcellular location">
    <subcellularLocation>
        <location evidence="1">Nucleus</location>
    </subcellularLocation>
</comment>
<evidence type="ECO:0000256" key="2">
    <source>
        <dbReference type="ARBA" id="ARBA00023015"/>
    </source>
</evidence>
<dbReference type="SMART" id="SM01019">
    <property type="entry name" value="B3"/>
    <property type="match status" value="2"/>
</dbReference>
<dbReference type="GeneID" id="110777811"/>
<keyword evidence="4" id="KW-0804">Transcription</keyword>
<dbReference type="SUPFAM" id="SSF101936">
    <property type="entry name" value="DNA-binding pseudobarrel domain"/>
    <property type="match status" value="2"/>
</dbReference>
<keyword evidence="7" id="KW-1185">Reference proteome</keyword>
<name>A0A9R0HW44_SPIOL</name>
<protein>
    <submittedName>
        <fullName evidence="8">B3 domain-containing protein Os03g0621600</fullName>
    </submittedName>
</protein>
<accession>A0A9R0HW44</accession>
<dbReference type="Pfam" id="PF02362">
    <property type="entry name" value="B3"/>
    <property type="match status" value="2"/>
</dbReference>
<reference evidence="7" key="1">
    <citation type="journal article" date="2021" name="Nat. Commun.">
        <title>Genomic analyses provide insights into spinach domestication and the genetic basis of agronomic traits.</title>
        <authorList>
            <person name="Cai X."/>
            <person name="Sun X."/>
            <person name="Xu C."/>
            <person name="Sun H."/>
            <person name="Wang X."/>
            <person name="Ge C."/>
            <person name="Zhang Z."/>
            <person name="Wang Q."/>
            <person name="Fei Z."/>
            <person name="Jiao C."/>
            <person name="Wang Q."/>
        </authorList>
    </citation>
    <scope>NUCLEOTIDE SEQUENCE [LARGE SCALE GENOMIC DNA]</scope>
    <source>
        <strain evidence="7">cv. Varoflay</strain>
    </source>
</reference>
<reference evidence="8" key="2">
    <citation type="submission" date="2025-08" db="UniProtKB">
        <authorList>
            <consortium name="RefSeq"/>
        </authorList>
    </citation>
    <scope>IDENTIFICATION</scope>
    <source>
        <tissue evidence="8">Leaf</tissue>
    </source>
</reference>
<dbReference type="InterPro" id="IPR015300">
    <property type="entry name" value="DNA-bd_pseudobarrel_sf"/>
</dbReference>
<evidence type="ECO:0000256" key="1">
    <source>
        <dbReference type="ARBA" id="ARBA00004123"/>
    </source>
</evidence>
<evidence type="ECO:0000256" key="4">
    <source>
        <dbReference type="ARBA" id="ARBA00023163"/>
    </source>
</evidence>
<dbReference type="Gene3D" id="2.40.330.10">
    <property type="entry name" value="DNA-binding pseudobarrel domain"/>
    <property type="match status" value="2"/>
</dbReference>
<keyword evidence="3" id="KW-0238">DNA-binding</keyword>
<dbReference type="RefSeq" id="XP_021838094.2">
    <property type="nucleotide sequence ID" value="XM_021982402.2"/>
</dbReference>
<dbReference type="PANTHER" id="PTHR31920:SF148">
    <property type="entry name" value="B3 DOMAIN-CONTAINING PROTEIN OS03G0621600"/>
    <property type="match status" value="1"/>
</dbReference>
<feature type="domain" description="TF-B3" evidence="6">
    <location>
        <begin position="186"/>
        <end position="287"/>
    </location>
</feature>
<evidence type="ECO:0000313" key="8">
    <source>
        <dbReference type="RefSeq" id="XP_021838094.2"/>
    </source>
</evidence>
<gene>
    <name evidence="8" type="primary">LOC110777811</name>
</gene>
<evidence type="ECO:0000256" key="5">
    <source>
        <dbReference type="ARBA" id="ARBA00023242"/>
    </source>
</evidence>